<protein>
    <recommendedName>
        <fullName evidence="2">Anti-sigma factor antagonist</fullName>
    </recommendedName>
</protein>
<dbReference type="RefSeq" id="WP_237384451.1">
    <property type="nucleotide sequence ID" value="NZ_CP071793.1"/>
</dbReference>
<dbReference type="Gene3D" id="3.30.750.24">
    <property type="entry name" value="STAS domain"/>
    <property type="match status" value="1"/>
</dbReference>
<dbReference type="AlphaFoldDB" id="A0A8A4TYE8"/>
<reference evidence="4" key="1">
    <citation type="submission" date="2021-03" db="EMBL/GenBank/DDBJ databases">
        <title>Acanthopleuribacteraceae sp. M133.</title>
        <authorList>
            <person name="Wang G."/>
        </authorList>
    </citation>
    <scope>NUCLEOTIDE SEQUENCE</scope>
    <source>
        <strain evidence="4">M133</strain>
    </source>
</reference>
<evidence type="ECO:0000256" key="1">
    <source>
        <dbReference type="ARBA" id="ARBA00009013"/>
    </source>
</evidence>
<dbReference type="Pfam" id="PF01740">
    <property type="entry name" value="STAS"/>
    <property type="match status" value="1"/>
</dbReference>
<sequence>MKCVVEQHEGFTIVRIEGRIDIGDGDIKLRHGVREAALFDCPGIILDFTKVTYMDSSGIGELVSIYSELQKSGKNMCLAHLNAKIYDLMTLTQLIAVLPVFDSVEDAMMTMIKAA</sequence>
<proteinExistence type="inferred from homology"/>
<evidence type="ECO:0000256" key="2">
    <source>
        <dbReference type="RuleBase" id="RU003749"/>
    </source>
</evidence>
<feature type="domain" description="STAS" evidence="3">
    <location>
        <begin position="1"/>
        <end position="111"/>
    </location>
</feature>
<name>A0A8A4TYE8_SULCO</name>
<gene>
    <name evidence="4" type="ORF">J3U87_18075</name>
</gene>
<accession>A0A8A4TYE8</accession>
<dbReference type="InterPro" id="IPR036513">
    <property type="entry name" value="STAS_dom_sf"/>
</dbReference>
<dbReference type="GO" id="GO:0043856">
    <property type="term" value="F:anti-sigma factor antagonist activity"/>
    <property type="evidence" value="ECO:0007669"/>
    <property type="project" value="InterPro"/>
</dbReference>
<evidence type="ECO:0000313" key="5">
    <source>
        <dbReference type="Proteomes" id="UP000663929"/>
    </source>
</evidence>
<keyword evidence="5" id="KW-1185">Reference proteome</keyword>
<dbReference type="PROSITE" id="PS50801">
    <property type="entry name" value="STAS"/>
    <property type="match status" value="1"/>
</dbReference>
<organism evidence="4 5">
    <name type="scientific">Sulfidibacter corallicola</name>
    <dbReference type="NCBI Taxonomy" id="2818388"/>
    <lineage>
        <taxon>Bacteria</taxon>
        <taxon>Pseudomonadati</taxon>
        <taxon>Acidobacteriota</taxon>
        <taxon>Holophagae</taxon>
        <taxon>Acanthopleuribacterales</taxon>
        <taxon>Acanthopleuribacteraceae</taxon>
        <taxon>Sulfidibacter</taxon>
    </lineage>
</organism>
<dbReference type="InterPro" id="IPR002645">
    <property type="entry name" value="STAS_dom"/>
</dbReference>
<comment type="similarity">
    <text evidence="1 2">Belongs to the anti-sigma-factor antagonist family.</text>
</comment>
<dbReference type="InterPro" id="IPR003658">
    <property type="entry name" value="Anti-sigma_ant"/>
</dbReference>
<dbReference type="Proteomes" id="UP000663929">
    <property type="component" value="Chromosome"/>
</dbReference>
<dbReference type="SUPFAM" id="SSF52091">
    <property type="entry name" value="SpoIIaa-like"/>
    <property type="match status" value="1"/>
</dbReference>
<dbReference type="EMBL" id="CP071793">
    <property type="protein sequence ID" value="QTD54357.1"/>
    <property type="molecule type" value="Genomic_DNA"/>
</dbReference>
<evidence type="ECO:0000259" key="3">
    <source>
        <dbReference type="PROSITE" id="PS50801"/>
    </source>
</evidence>
<dbReference type="CDD" id="cd07043">
    <property type="entry name" value="STAS_anti-anti-sigma_factors"/>
    <property type="match status" value="1"/>
</dbReference>
<dbReference type="KEGG" id="scor:J3U87_18075"/>
<dbReference type="NCBIfam" id="TIGR00377">
    <property type="entry name" value="ant_ant_sig"/>
    <property type="match status" value="1"/>
</dbReference>
<evidence type="ECO:0000313" key="4">
    <source>
        <dbReference type="EMBL" id="QTD54357.1"/>
    </source>
</evidence>
<dbReference type="PANTHER" id="PTHR33495">
    <property type="entry name" value="ANTI-SIGMA FACTOR ANTAGONIST TM_1081-RELATED-RELATED"/>
    <property type="match status" value="1"/>
</dbReference>